<protein>
    <recommendedName>
        <fullName evidence="4">DUF3575 domain-containing protein</fullName>
    </recommendedName>
</protein>
<keyword evidence="3" id="KW-1185">Reference proteome</keyword>
<evidence type="ECO:0008006" key="4">
    <source>
        <dbReference type="Google" id="ProtNLM"/>
    </source>
</evidence>
<evidence type="ECO:0000313" key="3">
    <source>
        <dbReference type="Proteomes" id="UP000321479"/>
    </source>
</evidence>
<dbReference type="EMBL" id="CP042436">
    <property type="protein sequence ID" value="QEC65469.1"/>
    <property type="molecule type" value="Genomic_DNA"/>
</dbReference>
<dbReference type="AlphaFoldDB" id="A0A5B8V2U0"/>
<organism evidence="2 3">
    <name type="scientific">Mucilaginibacter ginsenosidivorans</name>
    <dbReference type="NCBI Taxonomy" id="398053"/>
    <lineage>
        <taxon>Bacteria</taxon>
        <taxon>Pseudomonadati</taxon>
        <taxon>Bacteroidota</taxon>
        <taxon>Sphingobacteriia</taxon>
        <taxon>Sphingobacteriales</taxon>
        <taxon>Sphingobacteriaceae</taxon>
        <taxon>Mucilaginibacter</taxon>
    </lineage>
</organism>
<dbReference type="Proteomes" id="UP000321479">
    <property type="component" value="Chromosome"/>
</dbReference>
<sequence>MKRATYLLSILGVLLFIGNTAKAQAPEYRPNYQFAAGLKFGGYENGVSAKYFMDEKTSLEAIAGLRSPHGLVITGLYELNVKAFNVEGFRFYYGFGAHLGAVGAGYYKRFNGDDQLYTGNKILLGADGVIGLEYVIPNSPIAVSLDLNPRLELATGPFFDIAPGLGVKYCFK</sequence>
<dbReference type="KEGG" id="mgin:FRZ54_23825"/>
<evidence type="ECO:0000256" key="1">
    <source>
        <dbReference type="SAM" id="SignalP"/>
    </source>
</evidence>
<dbReference type="OrthoDB" id="978645at2"/>
<accession>A0A5B8V2U0</accession>
<reference evidence="2 3" key="1">
    <citation type="journal article" date="2017" name="Curr. Microbiol.">
        <title>Mucilaginibacter ginsenosidivorans sp. nov., Isolated from Soil of Ginseng Field.</title>
        <authorList>
            <person name="Kim M.M."/>
            <person name="Siddiqi M.Z."/>
            <person name="Im W.T."/>
        </authorList>
    </citation>
    <scope>NUCLEOTIDE SEQUENCE [LARGE SCALE GENOMIC DNA]</scope>
    <source>
        <strain evidence="2 3">Gsoil 3017</strain>
    </source>
</reference>
<evidence type="ECO:0000313" key="2">
    <source>
        <dbReference type="EMBL" id="QEC65469.1"/>
    </source>
</evidence>
<feature type="signal peptide" evidence="1">
    <location>
        <begin position="1"/>
        <end position="23"/>
    </location>
</feature>
<keyword evidence="1" id="KW-0732">Signal</keyword>
<dbReference type="RefSeq" id="WP_147034294.1">
    <property type="nucleotide sequence ID" value="NZ_CP042436.1"/>
</dbReference>
<proteinExistence type="predicted"/>
<name>A0A5B8V2U0_9SPHI</name>
<gene>
    <name evidence="2" type="ORF">FRZ54_23825</name>
</gene>
<feature type="chain" id="PRO_5022927076" description="DUF3575 domain-containing protein" evidence="1">
    <location>
        <begin position="24"/>
        <end position="172"/>
    </location>
</feature>